<dbReference type="AlphaFoldDB" id="A0A9N9GQ76"/>
<comment type="caution">
    <text evidence="1">The sequence shown here is derived from an EMBL/GenBank/DDBJ whole genome shotgun (WGS) entry which is preliminary data.</text>
</comment>
<sequence length="83" mass="9323">MITGSIDEETTYWDTPYEAGIEKENKTSASVVTPASQAKTDMYFDEEEEEMNETEEVSDPILKGPGVESVSWMVILDDVVERV</sequence>
<gene>
    <name evidence="1" type="ORF">FCALED_LOCUS9601</name>
</gene>
<organism evidence="1 2">
    <name type="scientific">Funneliformis caledonium</name>
    <dbReference type="NCBI Taxonomy" id="1117310"/>
    <lineage>
        <taxon>Eukaryota</taxon>
        <taxon>Fungi</taxon>
        <taxon>Fungi incertae sedis</taxon>
        <taxon>Mucoromycota</taxon>
        <taxon>Glomeromycotina</taxon>
        <taxon>Glomeromycetes</taxon>
        <taxon>Glomerales</taxon>
        <taxon>Glomeraceae</taxon>
        <taxon>Funneliformis</taxon>
    </lineage>
</organism>
<evidence type="ECO:0000313" key="2">
    <source>
        <dbReference type="Proteomes" id="UP000789570"/>
    </source>
</evidence>
<evidence type="ECO:0000313" key="1">
    <source>
        <dbReference type="EMBL" id="CAG8621954.1"/>
    </source>
</evidence>
<dbReference type="EMBL" id="CAJVPQ010003242">
    <property type="protein sequence ID" value="CAG8621954.1"/>
    <property type="molecule type" value="Genomic_DNA"/>
</dbReference>
<reference evidence="1" key="1">
    <citation type="submission" date="2021-06" db="EMBL/GenBank/DDBJ databases">
        <authorList>
            <person name="Kallberg Y."/>
            <person name="Tangrot J."/>
            <person name="Rosling A."/>
        </authorList>
    </citation>
    <scope>NUCLEOTIDE SEQUENCE</scope>
    <source>
        <strain evidence="1">UK204</strain>
    </source>
</reference>
<keyword evidence="2" id="KW-1185">Reference proteome</keyword>
<name>A0A9N9GQ76_9GLOM</name>
<proteinExistence type="predicted"/>
<accession>A0A9N9GQ76</accession>
<protein>
    <submittedName>
        <fullName evidence="1">12240_t:CDS:1</fullName>
    </submittedName>
</protein>
<dbReference type="Proteomes" id="UP000789570">
    <property type="component" value="Unassembled WGS sequence"/>
</dbReference>